<organism evidence="2 3">
    <name type="scientific">Candidatus Microbacterium phytovorans</name>
    <dbReference type="NCBI Taxonomy" id="3121374"/>
    <lineage>
        <taxon>Bacteria</taxon>
        <taxon>Bacillati</taxon>
        <taxon>Actinomycetota</taxon>
        <taxon>Actinomycetes</taxon>
        <taxon>Micrococcales</taxon>
        <taxon>Microbacteriaceae</taxon>
        <taxon>Microbacterium</taxon>
    </lineage>
</organism>
<feature type="transmembrane region" description="Helical" evidence="1">
    <location>
        <begin position="64"/>
        <end position="86"/>
    </location>
</feature>
<evidence type="ECO:0000256" key="1">
    <source>
        <dbReference type="SAM" id="Phobius"/>
    </source>
</evidence>
<accession>A0AAJ6B3Y7</accession>
<dbReference type="AlphaFoldDB" id="A0AAJ6B3Y7"/>
<keyword evidence="1" id="KW-1133">Transmembrane helix</keyword>
<keyword evidence="1" id="KW-0472">Membrane</keyword>
<reference evidence="2" key="1">
    <citation type="submission" date="2023-03" db="EMBL/GenBank/DDBJ databases">
        <title>Andean soil-derived lignocellulolytic bacterial consortium as a source of novel taxa and putative plastic-active enzymes.</title>
        <authorList>
            <person name="Diaz-Garcia L."/>
            <person name="Chuvochina M."/>
            <person name="Feuerriegel G."/>
            <person name="Bunk B."/>
            <person name="Sproer C."/>
            <person name="Streit W.R."/>
            <person name="Rodriguez L.M."/>
            <person name="Overmann J."/>
            <person name="Jimenez D.J."/>
        </authorList>
    </citation>
    <scope>NUCLEOTIDE SEQUENCE</scope>
    <source>
        <strain evidence="2">MAG 4610</strain>
    </source>
</reference>
<evidence type="ECO:0000313" key="3">
    <source>
        <dbReference type="Proteomes" id="UP001213972"/>
    </source>
</evidence>
<dbReference type="Proteomes" id="UP001213972">
    <property type="component" value="Chromosome"/>
</dbReference>
<sequence length="185" mass="18699">MTITATRSARRLLRRSRSVWAAVAVVVASAAAAWIAVEAVRFALGLPAFVASPLTMLEVLASGSTAGLLAGAAGAVFGLVCLWGALSPGRTGRRIVWDDRAPIVVDDGVLAGALSRDAAGTAAVSPSQVGTRVSRRQAAIEVVPSSGFPVDAAAVERRAADAVAALGPVPVPRVRVRVAEGGVLS</sequence>
<dbReference type="EMBL" id="CP119321">
    <property type="protein sequence ID" value="WEK13717.1"/>
    <property type="molecule type" value="Genomic_DNA"/>
</dbReference>
<feature type="transmembrane region" description="Helical" evidence="1">
    <location>
        <begin position="20"/>
        <end position="44"/>
    </location>
</feature>
<name>A0AAJ6B3Y7_9MICO</name>
<gene>
    <name evidence="2" type="ORF">P0Y48_00465</name>
</gene>
<protein>
    <submittedName>
        <fullName evidence="2">DUF6286 domain-containing protein</fullName>
    </submittedName>
</protein>
<evidence type="ECO:0000313" key="2">
    <source>
        <dbReference type="EMBL" id="WEK13717.1"/>
    </source>
</evidence>
<proteinExistence type="predicted"/>
<keyword evidence="1" id="KW-0812">Transmembrane</keyword>